<evidence type="ECO:0000256" key="10">
    <source>
        <dbReference type="ARBA" id="ARBA00023180"/>
    </source>
</evidence>
<dbReference type="GO" id="GO:0001607">
    <property type="term" value="F:neuromedin U receptor activity"/>
    <property type="evidence" value="ECO:0007669"/>
    <property type="project" value="InterPro"/>
</dbReference>
<proteinExistence type="inferred from homology"/>
<name>A0A443STB8_9ACAR</name>
<comment type="caution">
    <text evidence="16">The sequence shown here is derived from an EMBL/GenBank/DDBJ whole genome shotgun (WGS) entry which is preliminary data.</text>
</comment>
<dbReference type="VEuPathDB" id="VectorBase:LDEU001297"/>
<evidence type="ECO:0000256" key="7">
    <source>
        <dbReference type="ARBA" id="ARBA00023136"/>
    </source>
</evidence>
<dbReference type="PRINTS" id="PR00237">
    <property type="entry name" value="GPCRRHODOPSN"/>
</dbReference>
<feature type="transmembrane region" description="Helical" evidence="14">
    <location>
        <begin position="51"/>
        <end position="71"/>
    </location>
</feature>
<keyword evidence="8" id="KW-1015">Disulfide bond</keyword>
<comment type="subcellular location">
    <subcellularLocation>
        <location evidence="1">Cell membrane</location>
        <topology evidence="1">Multi-pass membrane protein</topology>
    </subcellularLocation>
</comment>
<evidence type="ECO:0000256" key="3">
    <source>
        <dbReference type="ARBA" id="ARBA00022475"/>
    </source>
</evidence>
<dbReference type="Gene3D" id="1.20.1070.10">
    <property type="entry name" value="Rhodopsin 7-helix transmembrane proteins"/>
    <property type="match status" value="1"/>
</dbReference>
<dbReference type="AlphaFoldDB" id="A0A443STB8"/>
<sequence>MSAFEGVEFENVSEVFNHFSDTQRTMNGTSVYYGNSGLKRDPLSTVIPMTILYTLILVTGVIGNVSTCIVIARNKHMKTATNYYLFSLAISDLLLLILGLPQELYMLWQKYPYAFGEPFCILRGFTSETSTNASVLTITAFTVERYVAICHPLRAHTMSKLSRAVRLIVVIWICATLGAIPLAAQFGIKYEEVDGLLNPESAECTVKRPINYAFETSTFIFFAIPITLICVLYMFIGIELHRSDRTINRNDQMTNSSTESGSQNGHLSAQLSESSPRLPLKGKQRVSIFSKNGSVYTKFRSRKSYRSTAMATSLRGSVNTSSRRAVVKMLGNYTFTSILNLYH</sequence>
<feature type="transmembrane region" description="Helical" evidence="14">
    <location>
        <begin position="219"/>
        <end position="240"/>
    </location>
</feature>
<evidence type="ECO:0000256" key="4">
    <source>
        <dbReference type="ARBA" id="ARBA00022692"/>
    </source>
</evidence>
<feature type="domain" description="G-protein coupled receptors family 1 profile" evidence="15">
    <location>
        <begin position="63"/>
        <end position="343"/>
    </location>
</feature>
<evidence type="ECO:0000256" key="12">
    <source>
        <dbReference type="RuleBase" id="RU000688"/>
    </source>
</evidence>
<evidence type="ECO:0000256" key="5">
    <source>
        <dbReference type="ARBA" id="ARBA00022989"/>
    </source>
</evidence>
<dbReference type="PANTHER" id="PTHR24243">
    <property type="entry name" value="G-PROTEIN COUPLED RECEPTOR"/>
    <property type="match status" value="1"/>
</dbReference>
<evidence type="ECO:0000256" key="11">
    <source>
        <dbReference type="ARBA" id="ARBA00023224"/>
    </source>
</evidence>
<dbReference type="Pfam" id="PF00001">
    <property type="entry name" value="7tm_1"/>
    <property type="match status" value="1"/>
</dbReference>
<evidence type="ECO:0000313" key="17">
    <source>
        <dbReference type="Proteomes" id="UP000288716"/>
    </source>
</evidence>
<keyword evidence="4 12" id="KW-0812">Transmembrane</keyword>
<dbReference type="PRINTS" id="PR01565">
    <property type="entry name" value="NEUROMEDINUR"/>
</dbReference>
<keyword evidence="6 12" id="KW-0297">G-protein coupled receptor</keyword>
<evidence type="ECO:0000256" key="14">
    <source>
        <dbReference type="SAM" id="Phobius"/>
    </source>
</evidence>
<evidence type="ECO:0000259" key="15">
    <source>
        <dbReference type="PROSITE" id="PS50262"/>
    </source>
</evidence>
<keyword evidence="7 14" id="KW-0472">Membrane</keyword>
<dbReference type="OrthoDB" id="5950040at2759"/>
<keyword evidence="11 12" id="KW-0807">Transducer</keyword>
<keyword evidence="9 12" id="KW-0675">Receptor</keyword>
<dbReference type="PANTHER" id="PTHR24243:SF208">
    <property type="entry name" value="PYROKININ-1 RECEPTOR"/>
    <property type="match status" value="1"/>
</dbReference>
<evidence type="ECO:0000256" key="2">
    <source>
        <dbReference type="ARBA" id="ARBA00010663"/>
    </source>
</evidence>
<feature type="transmembrane region" description="Helical" evidence="14">
    <location>
        <begin position="121"/>
        <end position="143"/>
    </location>
</feature>
<dbReference type="EMBL" id="NCKV01000393">
    <property type="protein sequence ID" value="RWS30743.1"/>
    <property type="molecule type" value="Genomic_DNA"/>
</dbReference>
<dbReference type="PROSITE" id="PS50262">
    <property type="entry name" value="G_PROTEIN_RECEP_F1_2"/>
    <property type="match status" value="1"/>
</dbReference>
<evidence type="ECO:0000313" key="16">
    <source>
        <dbReference type="EMBL" id="RWS30743.1"/>
    </source>
</evidence>
<organism evidence="16 17">
    <name type="scientific">Leptotrombidium deliense</name>
    <dbReference type="NCBI Taxonomy" id="299467"/>
    <lineage>
        <taxon>Eukaryota</taxon>
        <taxon>Metazoa</taxon>
        <taxon>Ecdysozoa</taxon>
        <taxon>Arthropoda</taxon>
        <taxon>Chelicerata</taxon>
        <taxon>Arachnida</taxon>
        <taxon>Acari</taxon>
        <taxon>Acariformes</taxon>
        <taxon>Trombidiformes</taxon>
        <taxon>Prostigmata</taxon>
        <taxon>Anystina</taxon>
        <taxon>Parasitengona</taxon>
        <taxon>Trombiculoidea</taxon>
        <taxon>Trombiculidae</taxon>
        <taxon>Leptotrombidium</taxon>
    </lineage>
</organism>
<feature type="transmembrane region" description="Helical" evidence="14">
    <location>
        <begin position="164"/>
        <end position="188"/>
    </location>
</feature>
<evidence type="ECO:0000256" key="1">
    <source>
        <dbReference type="ARBA" id="ARBA00004651"/>
    </source>
</evidence>
<protein>
    <submittedName>
        <fullName evidence="16">G-protein receptor-like protein</fullName>
    </submittedName>
</protein>
<reference evidence="16 17" key="1">
    <citation type="journal article" date="2018" name="Gigascience">
        <title>Genomes of trombidid mites reveal novel predicted allergens and laterally-transferred genes associated with secondary metabolism.</title>
        <authorList>
            <person name="Dong X."/>
            <person name="Chaisiri K."/>
            <person name="Xia D."/>
            <person name="Armstrong S.D."/>
            <person name="Fang Y."/>
            <person name="Donnelly M.J."/>
            <person name="Kadowaki T."/>
            <person name="McGarry J.W."/>
            <person name="Darby A.C."/>
            <person name="Makepeace B.L."/>
        </authorList>
    </citation>
    <scope>NUCLEOTIDE SEQUENCE [LARGE SCALE GENOMIC DNA]</scope>
    <source>
        <strain evidence="16">UoL-UT</strain>
    </source>
</reference>
<feature type="compositionally biased region" description="Polar residues" evidence="13">
    <location>
        <begin position="250"/>
        <end position="275"/>
    </location>
</feature>
<feature type="transmembrane region" description="Helical" evidence="14">
    <location>
        <begin position="83"/>
        <end position="101"/>
    </location>
</feature>
<dbReference type="PROSITE" id="PS00237">
    <property type="entry name" value="G_PROTEIN_RECEP_F1_1"/>
    <property type="match status" value="1"/>
</dbReference>
<dbReference type="InterPro" id="IPR000276">
    <property type="entry name" value="GPCR_Rhodpsn"/>
</dbReference>
<gene>
    <name evidence="16" type="ORF">B4U80_07142</name>
</gene>
<evidence type="ECO:0000256" key="8">
    <source>
        <dbReference type="ARBA" id="ARBA00023157"/>
    </source>
</evidence>
<accession>A0A443STB8</accession>
<evidence type="ECO:0000256" key="6">
    <source>
        <dbReference type="ARBA" id="ARBA00023040"/>
    </source>
</evidence>
<keyword evidence="10" id="KW-0325">Glycoprotein</keyword>
<comment type="similarity">
    <text evidence="2 12">Belongs to the G-protein coupled receptor 1 family.</text>
</comment>
<evidence type="ECO:0000256" key="9">
    <source>
        <dbReference type="ARBA" id="ARBA00023170"/>
    </source>
</evidence>
<keyword evidence="17" id="KW-1185">Reference proteome</keyword>
<keyword evidence="5 14" id="KW-1133">Transmembrane helix</keyword>
<dbReference type="Proteomes" id="UP000288716">
    <property type="component" value="Unassembled WGS sequence"/>
</dbReference>
<dbReference type="InterPro" id="IPR005390">
    <property type="entry name" value="NeuromedU_rcpt"/>
</dbReference>
<dbReference type="STRING" id="299467.A0A443STB8"/>
<dbReference type="InterPro" id="IPR017452">
    <property type="entry name" value="GPCR_Rhodpsn_7TM"/>
</dbReference>
<keyword evidence="3" id="KW-1003">Cell membrane</keyword>
<evidence type="ECO:0000256" key="13">
    <source>
        <dbReference type="SAM" id="MobiDB-lite"/>
    </source>
</evidence>
<dbReference type="GO" id="GO:0005886">
    <property type="term" value="C:plasma membrane"/>
    <property type="evidence" value="ECO:0007669"/>
    <property type="project" value="UniProtKB-SubCell"/>
</dbReference>
<dbReference type="SUPFAM" id="SSF81321">
    <property type="entry name" value="Family A G protein-coupled receptor-like"/>
    <property type="match status" value="1"/>
</dbReference>
<feature type="region of interest" description="Disordered" evidence="13">
    <location>
        <begin position="250"/>
        <end position="282"/>
    </location>
</feature>